<keyword evidence="3 6" id="KW-0812">Transmembrane</keyword>
<keyword evidence="9" id="KW-1185">Reference proteome</keyword>
<dbReference type="Pfam" id="PF00813">
    <property type="entry name" value="FliP"/>
    <property type="match status" value="1"/>
</dbReference>
<feature type="transmembrane region" description="Helical" evidence="6">
    <location>
        <begin position="221"/>
        <end position="241"/>
    </location>
</feature>
<keyword evidence="8" id="KW-0282">Flagellum</keyword>
<dbReference type="RefSeq" id="WP_354087497.1">
    <property type="nucleotide sequence ID" value="NZ_JBEPTF010000001.1"/>
</dbReference>
<dbReference type="EMBL" id="JBEPTF010000001">
    <property type="protein sequence ID" value="MET4682550.1"/>
    <property type="molecule type" value="Genomic_DNA"/>
</dbReference>
<evidence type="ECO:0000313" key="8">
    <source>
        <dbReference type="EMBL" id="MET4682550.1"/>
    </source>
</evidence>
<sequence>MRRALLLGALIALAPCSHALAAPSTEVAAAVASVQTADVIRTTLALTLLAILPGVVICMTPFIRIVIVLSMIRHAFGMPETPPSAVLVSLSLLLTAFIMGPSLKTMNEQALQPFMAGRVDVETALAEGSAPLRTFMLRQVTDANLQTVHQIAGKPLPDSADQVGMAELTTAFMLHELGVAFRIGFVVLLPFLLIDLVVSGLLLSLGMMMVPPTSISLPIKVLMFVLIDGWSLVLEGVIGGFR</sequence>
<keyword evidence="6" id="KW-1006">Bacterial flagellum protein export</keyword>
<proteinExistence type="inferred from homology"/>
<keyword evidence="6" id="KW-1005">Bacterial flagellum biogenesis</keyword>
<comment type="similarity">
    <text evidence="1 6">Belongs to the FliP/MopC/SpaP family.</text>
</comment>
<dbReference type="PANTHER" id="PTHR30587">
    <property type="entry name" value="FLAGELLAR BIOSYNTHETIC PROTEIN FLIP"/>
    <property type="match status" value="1"/>
</dbReference>
<evidence type="ECO:0000313" key="9">
    <source>
        <dbReference type="Proteomes" id="UP001549313"/>
    </source>
</evidence>
<dbReference type="PRINTS" id="PR01302">
    <property type="entry name" value="TYPE3IMPPROT"/>
</dbReference>
<evidence type="ECO:0000256" key="3">
    <source>
        <dbReference type="ARBA" id="ARBA00022692"/>
    </source>
</evidence>
<evidence type="ECO:0000256" key="5">
    <source>
        <dbReference type="ARBA" id="ARBA00023136"/>
    </source>
</evidence>
<dbReference type="NCBIfam" id="TIGR01103">
    <property type="entry name" value="fliP"/>
    <property type="match status" value="1"/>
</dbReference>
<dbReference type="Proteomes" id="UP001549313">
    <property type="component" value="Unassembled WGS sequence"/>
</dbReference>
<accession>A0ABV2R7I8</accession>
<keyword evidence="4 6" id="KW-1133">Transmembrane helix</keyword>
<gene>
    <name evidence="6" type="primary">fliP</name>
    <name evidence="8" type="ORF">ABIE19_000459</name>
</gene>
<feature type="chain" id="PRO_5046947334" description="Flagellar biosynthetic protein FliP" evidence="7">
    <location>
        <begin position="22"/>
        <end position="242"/>
    </location>
</feature>
<dbReference type="InterPro" id="IPR005838">
    <property type="entry name" value="T3SS_IM_P"/>
</dbReference>
<feature type="transmembrane region" description="Helical" evidence="6">
    <location>
        <begin position="183"/>
        <end position="209"/>
    </location>
</feature>
<dbReference type="PANTHER" id="PTHR30587:SF2">
    <property type="entry name" value="SURFACE PRESENTATION OF ANTIGENS PROTEIN SPAP"/>
    <property type="match status" value="1"/>
</dbReference>
<keyword evidence="6" id="KW-0653">Protein transport</keyword>
<feature type="transmembrane region" description="Helical" evidence="6">
    <location>
        <begin position="45"/>
        <end position="72"/>
    </location>
</feature>
<keyword evidence="7" id="KW-0732">Signal</keyword>
<comment type="subcellular location">
    <subcellularLocation>
        <location evidence="6">Cell membrane</location>
        <topology evidence="6">Multi-pass membrane protein</topology>
    </subcellularLocation>
    <subcellularLocation>
        <location evidence="6">Bacterial flagellum basal body</location>
    </subcellularLocation>
</comment>
<keyword evidence="6" id="KW-0813">Transport</keyword>
<keyword evidence="5 6" id="KW-0472">Membrane</keyword>
<feature type="transmembrane region" description="Helical" evidence="6">
    <location>
        <begin position="84"/>
        <end position="103"/>
    </location>
</feature>
<feature type="signal peptide" evidence="7">
    <location>
        <begin position="1"/>
        <end position="21"/>
    </location>
</feature>
<organism evidence="8 9">
    <name type="scientific">Brevundimonas faecalis</name>
    <dbReference type="NCBI Taxonomy" id="947378"/>
    <lineage>
        <taxon>Bacteria</taxon>
        <taxon>Pseudomonadati</taxon>
        <taxon>Pseudomonadota</taxon>
        <taxon>Alphaproteobacteria</taxon>
        <taxon>Caulobacterales</taxon>
        <taxon>Caulobacteraceae</taxon>
        <taxon>Brevundimonas</taxon>
    </lineage>
</organism>
<reference evidence="8 9" key="1">
    <citation type="submission" date="2024-06" db="EMBL/GenBank/DDBJ databases">
        <title>Sorghum-associated microbial communities from plants grown in Nebraska, USA.</title>
        <authorList>
            <person name="Schachtman D."/>
        </authorList>
    </citation>
    <scope>NUCLEOTIDE SEQUENCE [LARGE SCALE GENOMIC DNA]</scope>
    <source>
        <strain evidence="8 9">2814</strain>
    </source>
</reference>
<keyword evidence="8" id="KW-0969">Cilium</keyword>
<keyword evidence="8" id="KW-0966">Cell projection</keyword>
<dbReference type="InterPro" id="IPR005837">
    <property type="entry name" value="FliP"/>
</dbReference>
<protein>
    <recommendedName>
        <fullName evidence="6">Flagellar biosynthetic protein FliP</fullName>
    </recommendedName>
</protein>
<evidence type="ECO:0000256" key="1">
    <source>
        <dbReference type="ARBA" id="ARBA00006257"/>
    </source>
</evidence>
<dbReference type="PRINTS" id="PR00951">
    <property type="entry name" value="FLGBIOSNFLIP"/>
</dbReference>
<dbReference type="PROSITE" id="PS01061">
    <property type="entry name" value="FLIP_2"/>
    <property type="match status" value="1"/>
</dbReference>
<evidence type="ECO:0000256" key="2">
    <source>
        <dbReference type="ARBA" id="ARBA00022475"/>
    </source>
</evidence>
<evidence type="ECO:0000256" key="4">
    <source>
        <dbReference type="ARBA" id="ARBA00022989"/>
    </source>
</evidence>
<comment type="caution">
    <text evidence="8">The sequence shown here is derived from an EMBL/GenBank/DDBJ whole genome shotgun (WGS) entry which is preliminary data.</text>
</comment>
<name>A0ABV2R7I8_9CAUL</name>
<evidence type="ECO:0000256" key="7">
    <source>
        <dbReference type="SAM" id="SignalP"/>
    </source>
</evidence>
<comment type="function">
    <text evidence="6">Plays a role in the flagellum-specific transport system.</text>
</comment>
<evidence type="ECO:0000256" key="6">
    <source>
        <dbReference type="RuleBase" id="RU362069"/>
    </source>
</evidence>
<keyword evidence="2 6" id="KW-1003">Cell membrane</keyword>